<reference evidence="3 4" key="1">
    <citation type="journal article" date="2016" name="PLoS ONE">
        <title>Genome Sequencing and Analysis of Catopsilia pomona nucleopolyhedrovirus: A Distinct Species in Group I Alphabaculovirus.</title>
        <authorList>
            <person name="Wang J."/>
            <person name="Zhu Z."/>
            <person name="Zhang L."/>
            <person name="Hou D."/>
            <person name="Wang M."/>
            <person name="Arif B."/>
            <person name="Kou Z."/>
            <person name="Wang H."/>
            <person name="Deng F."/>
            <person name="Hu Z."/>
        </authorList>
    </citation>
    <scope>NUCLEOTIDE SEQUENCE [LARGE SCALE GENOMIC DNA]</scope>
    <source>
        <strain evidence="3">416</strain>
    </source>
</reference>
<evidence type="ECO:0000259" key="2">
    <source>
        <dbReference type="PROSITE" id="PS50089"/>
    </source>
</evidence>
<organism evidence="3 4">
    <name type="scientific">Catopsilia pomona nucleopolyhedrovirus</name>
    <dbReference type="NCBI Taxonomy" id="1850906"/>
    <lineage>
        <taxon>Viruses</taxon>
        <taxon>Viruses incertae sedis</taxon>
        <taxon>Naldaviricetes</taxon>
        <taxon>Lefavirales</taxon>
        <taxon>Baculoviridae</taxon>
        <taxon>Alphabaculovirus</taxon>
        <taxon>Alphabaculovirus capomonae</taxon>
    </lineage>
</organism>
<gene>
    <name evidence="3" type="primary">exon0</name>
    <name evidence="3" type="ORF">CapoNPV_017</name>
</gene>
<dbReference type="EMBL" id="KU565883">
    <property type="protein sequence ID" value="ANF29665.1"/>
    <property type="molecule type" value="Genomic_DNA"/>
</dbReference>
<sequence length="283" mass="32507">MIKNSGSVYMLNENNNVDGDMINRCGDYNNNDGAGGVLTHVRVGDCDQVLIDNFIFSHMYHSDIHVDAKIQCNVRAAAFSLIDDKHLELYKRRIENKYLYYYDKYGEIVAPSLNDLCTPSSSSSSCCHYYVQDAERVIACIKKLECSFDTVHHRRGNVLIFYPYLKQLRELLKLLKKTFVCCTKTIDNMQMYVSDTILHCLLFVEKLELMNKTIKVMNLFADNDTTTLYECNICKEVSNDKRFIKPKECCEFAICNACCVTLWKTATTHAKCPACRTSFKSLN</sequence>
<dbReference type="InterPro" id="IPR007954">
    <property type="entry name" value="Baculo_IE-1"/>
</dbReference>
<dbReference type="OrthoDB" id="14620at10239"/>
<evidence type="ECO:0000256" key="1">
    <source>
        <dbReference type="PROSITE-ProRule" id="PRU00175"/>
    </source>
</evidence>
<keyword evidence="1" id="KW-0479">Metal-binding</keyword>
<keyword evidence="1" id="KW-0862">Zinc</keyword>
<evidence type="ECO:0000313" key="3">
    <source>
        <dbReference type="EMBL" id="ANF29665.1"/>
    </source>
</evidence>
<evidence type="ECO:0000313" key="4">
    <source>
        <dbReference type="Proteomes" id="UP000203996"/>
    </source>
</evidence>
<dbReference type="InterPro" id="IPR001841">
    <property type="entry name" value="Znf_RING"/>
</dbReference>
<feature type="domain" description="RING-type" evidence="2">
    <location>
        <begin position="231"/>
        <end position="276"/>
    </location>
</feature>
<dbReference type="KEGG" id="vg:27924241"/>
<keyword evidence="4" id="KW-1185">Reference proteome</keyword>
<accession>A0A172WZ94</accession>
<dbReference type="GO" id="GO:0008270">
    <property type="term" value="F:zinc ion binding"/>
    <property type="evidence" value="ECO:0007669"/>
    <property type="project" value="UniProtKB-KW"/>
</dbReference>
<dbReference type="RefSeq" id="YP_009255274.1">
    <property type="nucleotide sequence ID" value="NC_030240.1"/>
</dbReference>
<dbReference type="Proteomes" id="UP000203996">
    <property type="component" value="Segment"/>
</dbReference>
<dbReference type="SUPFAM" id="SSF57850">
    <property type="entry name" value="RING/U-box"/>
    <property type="match status" value="1"/>
</dbReference>
<keyword evidence="1" id="KW-0863">Zinc-finger</keyword>
<dbReference type="Pfam" id="PF05290">
    <property type="entry name" value="Baculo_IE-1"/>
    <property type="match status" value="1"/>
</dbReference>
<protein>
    <submittedName>
        <fullName evidence="3">Exon0</fullName>
    </submittedName>
</protein>
<dbReference type="GeneID" id="27924241"/>
<dbReference type="PROSITE" id="PS50089">
    <property type="entry name" value="ZF_RING_2"/>
    <property type="match status" value="1"/>
</dbReference>
<name>A0A172WZ94_9ABAC</name>
<proteinExistence type="predicted"/>